<evidence type="ECO:0000256" key="3">
    <source>
        <dbReference type="ARBA" id="ARBA00007069"/>
    </source>
</evidence>
<keyword evidence="9 10" id="KW-0472">Membrane</keyword>
<feature type="compositionally biased region" description="Low complexity" evidence="11">
    <location>
        <begin position="31"/>
        <end position="66"/>
    </location>
</feature>
<feature type="transmembrane region" description="Helical" evidence="10">
    <location>
        <begin position="88"/>
        <end position="107"/>
    </location>
</feature>
<dbReference type="InterPro" id="IPR000515">
    <property type="entry name" value="MetI-like"/>
</dbReference>
<feature type="transmembrane region" description="Helical" evidence="10">
    <location>
        <begin position="205"/>
        <end position="235"/>
    </location>
</feature>
<evidence type="ECO:0000256" key="11">
    <source>
        <dbReference type="SAM" id="MobiDB-lite"/>
    </source>
</evidence>
<feature type="transmembrane region" description="Helical" evidence="10">
    <location>
        <begin position="402"/>
        <end position="424"/>
    </location>
</feature>
<dbReference type="EMBL" id="CP090958">
    <property type="protein sequence ID" value="WGW12499.1"/>
    <property type="molecule type" value="Genomic_DNA"/>
</dbReference>
<feature type="region of interest" description="Disordered" evidence="11">
    <location>
        <begin position="1"/>
        <end position="82"/>
    </location>
</feature>
<dbReference type="RefSeq" id="WP_349639299.1">
    <property type="nucleotide sequence ID" value="NZ_CP090958.1"/>
</dbReference>
<dbReference type="PANTHER" id="PTHR42922:SF1">
    <property type="entry name" value="PHOSPHATE TRANSPORT SYSTEM PERMEASE PROTEIN PSTA"/>
    <property type="match status" value="1"/>
</dbReference>
<feature type="compositionally biased region" description="Polar residues" evidence="11">
    <location>
        <begin position="10"/>
        <end position="27"/>
    </location>
</feature>
<evidence type="ECO:0000256" key="6">
    <source>
        <dbReference type="ARBA" id="ARBA00022592"/>
    </source>
</evidence>
<feature type="transmembrane region" description="Helical" evidence="10">
    <location>
        <begin position="247"/>
        <end position="274"/>
    </location>
</feature>
<feature type="transmembrane region" description="Helical" evidence="10">
    <location>
        <begin position="329"/>
        <end position="350"/>
    </location>
</feature>
<feature type="domain" description="ABC transmembrane type-1" evidence="12">
    <location>
        <begin position="209"/>
        <end position="420"/>
    </location>
</feature>
<evidence type="ECO:0000256" key="1">
    <source>
        <dbReference type="ARBA" id="ARBA00003510"/>
    </source>
</evidence>
<dbReference type="Proteomes" id="UP001209083">
    <property type="component" value="Chromosome"/>
</dbReference>
<feature type="transmembrane region" description="Helical" evidence="10">
    <location>
        <begin position="280"/>
        <end position="297"/>
    </location>
</feature>
<comment type="function">
    <text evidence="1">Part of the binding-protein-dependent transport system for phosphate; probably responsible for the translocation of the substrate across the membrane.</text>
</comment>
<dbReference type="NCBIfam" id="TIGR00974">
    <property type="entry name" value="3a0107s02c"/>
    <property type="match status" value="1"/>
</dbReference>
<organism evidence="13 14">
    <name type="scientific">Saxibacter everestensis</name>
    <dbReference type="NCBI Taxonomy" id="2909229"/>
    <lineage>
        <taxon>Bacteria</taxon>
        <taxon>Bacillati</taxon>
        <taxon>Actinomycetota</taxon>
        <taxon>Actinomycetes</taxon>
        <taxon>Micrococcales</taxon>
        <taxon>Brevibacteriaceae</taxon>
        <taxon>Saxibacter</taxon>
    </lineage>
</organism>
<accession>A0ABY8QU02</accession>
<dbReference type="InterPro" id="IPR051408">
    <property type="entry name" value="Phosphate_transprt_permease"/>
</dbReference>
<evidence type="ECO:0000256" key="4">
    <source>
        <dbReference type="ARBA" id="ARBA00022448"/>
    </source>
</evidence>
<evidence type="ECO:0000256" key="7">
    <source>
        <dbReference type="ARBA" id="ARBA00022692"/>
    </source>
</evidence>
<dbReference type="InterPro" id="IPR005672">
    <property type="entry name" value="Phosphate_PstA"/>
</dbReference>
<keyword evidence="5 10" id="KW-1003">Cell membrane</keyword>
<dbReference type="InterPro" id="IPR035906">
    <property type="entry name" value="MetI-like_sf"/>
</dbReference>
<sequence length="433" mass="44551">MAQPPKLGSLTDNAADSTSVASDISTETDARTASGSSAAGTAARAASGPTSAAGPASGLSAGTPSGPTGGRSKRSRGNGLTSNQLPKYAPWAIGAASVGVAGAVVAAVGFHLIGWAVLSAALYTIAMPVTSAIVEGRRKAIDRLATTLITGAFIVALIPLISLIWTVLVNGLPHLSGRFFLTSMNGMKGSIDLETTQGGPLIGGIYHAILGTLLITGLATLISVPIGLLTSIYLVEYGRNNRLSRAITFFVDVMTGIPSIVAGLFAYALFSLIIGPGTKTGGVAAIALSVLMIPLIVRSAEEMLRLVPMELREAAYALGVPKWKTILKIVIPTSISGIVSGVTIAIARVIGETAPLVVTAGFAAGINNNVFQGWMTSLPVFIYNQVMRPLSPKAIDPSYDRAWAAALVLVIIVMLLSLIARLVARIFAPKAGR</sequence>
<feature type="transmembrane region" description="Helical" evidence="10">
    <location>
        <begin position="113"/>
        <end position="134"/>
    </location>
</feature>
<evidence type="ECO:0000256" key="5">
    <source>
        <dbReference type="ARBA" id="ARBA00022475"/>
    </source>
</evidence>
<proteinExistence type="inferred from homology"/>
<dbReference type="PANTHER" id="PTHR42922">
    <property type="entry name" value="PHOSPHATE TRANSPORT SYSTEM PERMEASE PROTEIN PSTA"/>
    <property type="match status" value="1"/>
</dbReference>
<keyword evidence="7 10" id="KW-0812">Transmembrane</keyword>
<evidence type="ECO:0000313" key="14">
    <source>
        <dbReference type="Proteomes" id="UP001209083"/>
    </source>
</evidence>
<comment type="similarity">
    <text evidence="3 10">Belongs to the binding-protein-dependent transport system permease family. CysTW subfamily.</text>
</comment>
<evidence type="ECO:0000313" key="13">
    <source>
        <dbReference type="EMBL" id="WGW12499.1"/>
    </source>
</evidence>
<evidence type="ECO:0000256" key="2">
    <source>
        <dbReference type="ARBA" id="ARBA00004651"/>
    </source>
</evidence>
<dbReference type="CDD" id="cd06261">
    <property type="entry name" value="TM_PBP2"/>
    <property type="match status" value="1"/>
</dbReference>
<evidence type="ECO:0000256" key="9">
    <source>
        <dbReference type="ARBA" id="ARBA00023136"/>
    </source>
</evidence>
<keyword evidence="4" id="KW-0813">Transport</keyword>
<evidence type="ECO:0000259" key="12">
    <source>
        <dbReference type="PROSITE" id="PS50928"/>
    </source>
</evidence>
<gene>
    <name evidence="13" type="primary">pstA</name>
    <name evidence="13" type="ORF">LWF01_01660</name>
</gene>
<comment type="subcellular location">
    <subcellularLocation>
        <location evidence="2 10">Cell membrane</location>
        <topology evidence="2 10">Multi-pass membrane protein</topology>
    </subcellularLocation>
</comment>
<evidence type="ECO:0000256" key="8">
    <source>
        <dbReference type="ARBA" id="ARBA00022989"/>
    </source>
</evidence>
<keyword evidence="8 10" id="KW-1133">Transmembrane helix</keyword>
<dbReference type="Gene3D" id="1.10.3720.10">
    <property type="entry name" value="MetI-like"/>
    <property type="match status" value="1"/>
</dbReference>
<dbReference type="Pfam" id="PF00528">
    <property type="entry name" value="BPD_transp_1"/>
    <property type="match status" value="1"/>
</dbReference>
<feature type="transmembrane region" description="Helical" evidence="10">
    <location>
        <begin position="146"/>
        <end position="168"/>
    </location>
</feature>
<name>A0ABY8QU02_9MICO</name>
<protein>
    <recommendedName>
        <fullName evidence="10">Phosphate transport system permease protein PstA</fullName>
    </recommendedName>
</protein>
<keyword evidence="6" id="KW-0592">Phosphate transport</keyword>
<reference evidence="13 14" key="1">
    <citation type="submission" date="2023-05" db="EMBL/GenBank/DDBJ databases">
        <title>Lithophilousrod everest ZFBP1038 complete genpme.</title>
        <authorList>
            <person name="Tian M."/>
        </authorList>
    </citation>
    <scope>NUCLEOTIDE SEQUENCE [LARGE SCALE GENOMIC DNA]</scope>
    <source>
        <strain evidence="13 14">ZFBP1038</strain>
    </source>
</reference>
<dbReference type="PROSITE" id="PS50928">
    <property type="entry name" value="ABC_TM1"/>
    <property type="match status" value="1"/>
</dbReference>
<dbReference type="SUPFAM" id="SSF161098">
    <property type="entry name" value="MetI-like"/>
    <property type="match status" value="1"/>
</dbReference>
<evidence type="ECO:0000256" key="10">
    <source>
        <dbReference type="RuleBase" id="RU363043"/>
    </source>
</evidence>
<keyword evidence="14" id="KW-1185">Reference proteome</keyword>